<comment type="caution">
    <text evidence="2">The sequence shown here is derived from an EMBL/GenBank/DDBJ whole genome shotgun (WGS) entry which is preliminary data.</text>
</comment>
<dbReference type="RefSeq" id="WP_319843179.1">
    <property type="nucleotide sequence ID" value="NZ_JAXAFJ010000001.1"/>
</dbReference>
<reference evidence="2 3" key="1">
    <citation type="submission" date="2023-11" db="EMBL/GenBank/DDBJ databases">
        <authorList>
            <person name="Bao R."/>
        </authorList>
    </citation>
    <scope>NUCLEOTIDE SEQUENCE [LARGE SCALE GENOMIC DNA]</scope>
    <source>
        <strain evidence="2 3">PJ23</strain>
    </source>
</reference>
<gene>
    <name evidence="2" type="ORF">SCD90_03275</name>
</gene>
<sequence length="146" mass="14872">MAFWSTSRTSDLQARIDELQSSLTELNHLVGEGAETAGKRAVKTAHAVEARASSGAHDVLSAVSPLLGDLGRQLEGILTAVTALSGSFGGLARKAGKESRAAYSTVETKVEDNAMVAVLAAAGIGFLIGAAVGGTAAAQRRPRNPS</sequence>
<keyword evidence="1" id="KW-1133">Transmembrane helix</keyword>
<dbReference type="EMBL" id="JAXAFJ010000001">
    <property type="protein sequence ID" value="MDX6805077.1"/>
    <property type="molecule type" value="Genomic_DNA"/>
</dbReference>
<dbReference type="Proteomes" id="UP001274321">
    <property type="component" value="Unassembled WGS sequence"/>
</dbReference>
<keyword evidence="3" id="KW-1185">Reference proteome</keyword>
<evidence type="ECO:0008006" key="4">
    <source>
        <dbReference type="Google" id="ProtNLM"/>
    </source>
</evidence>
<name>A0ABU4RJT6_9HYPH</name>
<protein>
    <recommendedName>
        <fullName evidence="4">DUF883 domain-containing protein</fullName>
    </recommendedName>
</protein>
<accession>A0ABU4RJT6</accession>
<evidence type="ECO:0000313" key="3">
    <source>
        <dbReference type="Proteomes" id="UP001274321"/>
    </source>
</evidence>
<evidence type="ECO:0000256" key="1">
    <source>
        <dbReference type="SAM" id="Phobius"/>
    </source>
</evidence>
<organism evidence="2 3">
    <name type="scientific">Terrihabitans rhizophilus</name>
    <dbReference type="NCBI Taxonomy" id="3092662"/>
    <lineage>
        <taxon>Bacteria</taxon>
        <taxon>Pseudomonadati</taxon>
        <taxon>Pseudomonadota</taxon>
        <taxon>Alphaproteobacteria</taxon>
        <taxon>Hyphomicrobiales</taxon>
        <taxon>Terrihabitans</taxon>
    </lineage>
</organism>
<proteinExistence type="predicted"/>
<evidence type="ECO:0000313" key="2">
    <source>
        <dbReference type="EMBL" id="MDX6805077.1"/>
    </source>
</evidence>
<keyword evidence="1" id="KW-0812">Transmembrane</keyword>
<keyword evidence="1" id="KW-0472">Membrane</keyword>
<feature type="transmembrane region" description="Helical" evidence="1">
    <location>
        <begin position="114"/>
        <end position="138"/>
    </location>
</feature>